<reference evidence="6 7" key="1">
    <citation type="submission" date="2024-03" db="EMBL/GenBank/DDBJ databases">
        <title>The genome assembly and annotation of the cricket Gryllus longicercus Weissman &amp; Gray.</title>
        <authorList>
            <person name="Szrajer S."/>
            <person name="Gray D."/>
            <person name="Ylla G."/>
        </authorList>
    </citation>
    <scope>NUCLEOTIDE SEQUENCE [LARGE SCALE GENOMIC DNA]</scope>
    <source>
        <strain evidence="6">DAG 2021-001</strain>
        <tissue evidence="6">Whole body minus gut</tissue>
    </source>
</reference>
<proteinExistence type="inferred from homology"/>
<dbReference type="GO" id="GO:0000172">
    <property type="term" value="C:ribonuclease MRP complex"/>
    <property type="evidence" value="ECO:0007669"/>
    <property type="project" value="TreeGrafter"/>
</dbReference>
<comment type="similarity">
    <text evidence="2">Belongs to the histone-like Alba family.</text>
</comment>
<comment type="subcellular location">
    <subcellularLocation>
        <location evidence="1">Nucleus</location>
    </subcellularLocation>
</comment>
<accession>A0AAN9VAP6</accession>
<evidence type="ECO:0000256" key="3">
    <source>
        <dbReference type="ARBA" id="ARBA00023242"/>
    </source>
</evidence>
<dbReference type="InterPro" id="IPR051958">
    <property type="entry name" value="Alba-like_NAB"/>
</dbReference>
<dbReference type="Proteomes" id="UP001378592">
    <property type="component" value="Unassembled WGS sequence"/>
</dbReference>
<evidence type="ECO:0000313" key="7">
    <source>
        <dbReference type="Proteomes" id="UP001378592"/>
    </source>
</evidence>
<keyword evidence="3" id="KW-0539">Nucleus</keyword>
<name>A0AAN9VAP6_9ORTH</name>
<keyword evidence="7" id="KW-1185">Reference proteome</keyword>
<organism evidence="6 7">
    <name type="scientific">Gryllus longicercus</name>
    <dbReference type="NCBI Taxonomy" id="2509291"/>
    <lineage>
        <taxon>Eukaryota</taxon>
        <taxon>Metazoa</taxon>
        <taxon>Ecdysozoa</taxon>
        <taxon>Arthropoda</taxon>
        <taxon>Hexapoda</taxon>
        <taxon>Insecta</taxon>
        <taxon>Pterygota</taxon>
        <taxon>Neoptera</taxon>
        <taxon>Polyneoptera</taxon>
        <taxon>Orthoptera</taxon>
        <taxon>Ensifera</taxon>
        <taxon>Gryllidea</taxon>
        <taxon>Grylloidea</taxon>
        <taxon>Gryllidae</taxon>
        <taxon>Gryllinae</taxon>
        <taxon>Gryllus</taxon>
    </lineage>
</organism>
<dbReference type="PANTHER" id="PTHR13516">
    <property type="entry name" value="RIBONUCLEASE P SUBUNIT P25"/>
    <property type="match status" value="1"/>
</dbReference>
<feature type="domain" description="DNA/RNA-binding protein Alba-like" evidence="5">
    <location>
        <begin position="30"/>
        <end position="90"/>
    </location>
</feature>
<evidence type="ECO:0000256" key="1">
    <source>
        <dbReference type="ARBA" id="ARBA00004123"/>
    </source>
</evidence>
<gene>
    <name evidence="6" type="ORF">R5R35_008021</name>
</gene>
<dbReference type="EMBL" id="JAZDUA010000323">
    <property type="protein sequence ID" value="KAK7794690.1"/>
    <property type="molecule type" value="Genomic_DNA"/>
</dbReference>
<dbReference type="GO" id="GO:0003723">
    <property type="term" value="F:RNA binding"/>
    <property type="evidence" value="ECO:0007669"/>
    <property type="project" value="TreeGrafter"/>
</dbReference>
<evidence type="ECO:0000256" key="4">
    <source>
        <dbReference type="SAM" id="MobiDB-lite"/>
    </source>
</evidence>
<feature type="region of interest" description="Disordered" evidence="4">
    <location>
        <begin position="126"/>
        <end position="203"/>
    </location>
</feature>
<comment type="caution">
    <text evidence="6">The sequence shown here is derived from an EMBL/GenBank/DDBJ whole genome shotgun (WGS) entry which is preliminary data.</text>
</comment>
<dbReference type="GO" id="GO:0005634">
    <property type="term" value="C:nucleus"/>
    <property type="evidence" value="ECO:0007669"/>
    <property type="project" value="UniProtKB-SubCell"/>
</dbReference>
<dbReference type="AlphaFoldDB" id="A0AAN9VAP6"/>
<dbReference type="GO" id="GO:0001682">
    <property type="term" value="P:tRNA 5'-leader removal"/>
    <property type="evidence" value="ECO:0007669"/>
    <property type="project" value="TreeGrafter"/>
</dbReference>
<dbReference type="InterPro" id="IPR002775">
    <property type="entry name" value="DNA/RNA-bd_Alba-like"/>
</dbReference>
<dbReference type="InterPro" id="IPR036882">
    <property type="entry name" value="Alba-like_dom_sf"/>
</dbReference>
<evidence type="ECO:0000313" key="6">
    <source>
        <dbReference type="EMBL" id="KAK7794690.1"/>
    </source>
</evidence>
<dbReference type="SUPFAM" id="SSF82704">
    <property type="entry name" value="AlbA-like"/>
    <property type="match status" value="1"/>
</dbReference>
<sequence length="203" mass="23017">MENYRKGKNVEEQLEREKIPIPGLPSEFIWMQVSGGSKMRNLLGYAMNAFQDQKAIVWSGSGPAVSKTISCAEIVKRRYKHVHQINKICYRRVEEYWEPLLEDLDPLVVVRDVPTIHILLSKEPLDSEEPGYQPSSTQRIALPSKKVEHKGNNQSHRKPRTHCVLGQFAPKASGSSKKSQKSVNDAVSPKLSENQTLDREANK</sequence>
<evidence type="ECO:0000259" key="5">
    <source>
        <dbReference type="Pfam" id="PF01918"/>
    </source>
</evidence>
<evidence type="ECO:0000256" key="2">
    <source>
        <dbReference type="ARBA" id="ARBA00008018"/>
    </source>
</evidence>
<protein>
    <recommendedName>
        <fullName evidence="5">DNA/RNA-binding protein Alba-like domain-containing protein</fullName>
    </recommendedName>
</protein>
<dbReference type="Gene3D" id="3.30.110.20">
    <property type="entry name" value="Alba-like domain"/>
    <property type="match status" value="1"/>
</dbReference>
<dbReference type="Pfam" id="PF01918">
    <property type="entry name" value="Alba"/>
    <property type="match status" value="1"/>
</dbReference>
<dbReference type="PANTHER" id="PTHR13516:SF4">
    <property type="entry name" value="FI09323P"/>
    <property type="match status" value="1"/>
</dbReference>